<evidence type="ECO:0000313" key="2">
    <source>
        <dbReference type="Proteomes" id="UP000029431"/>
    </source>
</evidence>
<accession>V9W8Q8</accession>
<dbReference type="PATRIC" id="fig|697284.3.peg.2608"/>
<protein>
    <submittedName>
        <fullName evidence="1">Uncharacterized protein</fullName>
    </submittedName>
</protein>
<evidence type="ECO:0000313" key="1">
    <source>
        <dbReference type="EMBL" id="AHD06548.1"/>
    </source>
</evidence>
<dbReference type="HOGENOM" id="CLU_146610_7_0_9"/>
<dbReference type="AlphaFoldDB" id="V9W8Q8"/>
<reference evidence="1 2" key="1">
    <citation type="journal article" date="2014" name="PLoS ONE">
        <title>How to Kill the Honey Bee Larva: Genomic Potential and Virulence Mechanisms of Paenibacillus larvae.</title>
        <authorList>
            <person name="Djukic M."/>
            <person name="Brzuszkiewicz E."/>
            <person name="Funfhaus A."/>
            <person name="Voss J."/>
            <person name="Gollnow K."/>
            <person name="Poppinga L."/>
            <person name="Liesegang H."/>
            <person name="Garcia-Gonzalez E."/>
            <person name="Genersch E."/>
            <person name="Daniel R."/>
        </authorList>
    </citation>
    <scope>NUCLEOTIDE SEQUENCE [LARGE SCALE GENOMIC DNA]</scope>
    <source>
        <strain evidence="1 2">DSM 25430</strain>
    </source>
</reference>
<dbReference type="InterPro" id="IPR009711">
    <property type="entry name" value="UPF0473"/>
</dbReference>
<dbReference type="KEGG" id="plv:ERIC2_c27650"/>
<organism evidence="1 2">
    <name type="scientific">Paenibacillus larvae subsp. larvae DSM 25430</name>
    <dbReference type="NCBI Taxonomy" id="697284"/>
    <lineage>
        <taxon>Bacteria</taxon>
        <taxon>Bacillati</taxon>
        <taxon>Bacillota</taxon>
        <taxon>Bacilli</taxon>
        <taxon>Bacillales</taxon>
        <taxon>Paenibacillaceae</taxon>
        <taxon>Paenibacillus</taxon>
    </lineage>
</organism>
<sequence length="81" mass="9720">MLFDGQGQSTEYRLITEFNVNEQPYAVLQSEELRKEKDFAVFRVTLDEQGEPMLEHIEDDDEWETVSEIFDEMSFPEHDEW</sequence>
<dbReference type="EMBL" id="CP003355">
    <property type="protein sequence ID" value="AHD06548.1"/>
    <property type="molecule type" value="Genomic_DNA"/>
</dbReference>
<dbReference type="Proteomes" id="UP000029431">
    <property type="component" value="Chromosome"/>
</dbReference>
<name>V9W8Q8_9BACL</name>
<keyword evidence="2" id="KW-1185">Reference proteome</keyword>
<gene>
    <name evidence="1" type="ORF">ERIC2_c27650</name>
</gene>
<dbReference type="Pfam" id="PF06949">
    <property type="entry name" value="DUF1292"/>
    <property type="match status" value="1"/>
</dbReference>
<proteinExistence type="predicted"/>